<dbReference type="EMBL" id="CP022163">
    <property type="protein sequence ID" value="ATB33879.1"/>
    <property type="molecule type" value="Genomic_DNA"/>
</dbReference>
<gene>
    <name evidence="2" type="ORF">MEBOL_007380</name>
</gene>
<dbReference type="AlphaFoldDB" id="A0A250IQ49"/>
<evidence type="ECO:0000256" key="1">
    <source>
        <dbReference type="SAM" id="SignalP"/>
    </source>
</evidence>
<feature type="chain" id="PRO_5012987543" description="Outer membrane protein beta-barrel domain-containing protein" evidence="1">
    <location>
        <begin position="20"/>
        <end position="469"/>
    </location>
</feature>
<dbReference type="RefSeq" id="WP_095981852.1">
    <property type="nucleotide sequence ID" value="NZ_CP022163.1"/>
</dbReference>
<dbReference type="OrthoDB" id="5380354at2"/>
<protein>
    <recommendedName>
        <fullName evidence="4">Outer membrane protein beta-barrel domain-containing protein</fullName>
    </recommendedName>
</protein>
<dbReference type="KEGG" id="mbd:MEBOL_007380"/>
<sequence length="469" mass="49489">MRAPLLYLLLLALPTLAAADPLQVTAVPRQVVLGRDSVVVVRVAVPPDSPPLRATASTGQLTPLASHRPGEAAYSWTPPDIRYPLLAVLAFWVDRPGTPPEVTPLYIPLLGRITLNVDTQGGPGTQVVVQVADTSFGPLPTNRRGRAQVPVEVPPGVHEARVLATSKRQKLRRTIPLDVPPEQPLIALLSPSPLPQEEEGWLVTLGTEPVPGSALRLRVRGASTQEHAPGVFRVKPEPSASAVVVEAKRTDGTATAHASTEVVHAPAVPPAPPPPLVVPLTWEPPPPARVRPTPRPPPTTWGLSLSTHVLAGVFLAGGDNRGPQASLGVGVRLPGLGGRLSLEAEVGVRQSVSHPSVEPLGSLDAQIVALPVLLSARVLAFERGRLSLHGRVGGGAVYYTHRATSSFFDTPLVQRGWTSMGFVAVQAAWRLGAVSPLLELHGAYSLANTPLVDARFGGLSLSVGLRYSR</sequence>
<evidence type="ECO:0008006" key="4">
    <source>
        <dbReference type="Google" id="ProtNLM"/>
    </source>
</evidence>
<keyword evidence="3" id="KW-1185">Reference proteome</keyword>
<accession>A0A250IQ49</accession>
<organism evidence="2 3">
    <name type="scientific">Melittangium boletus DSM 14713</name>
    <dbReference type="NCBI Taxonomy" id="1294270"/>
    <lineage>
        <taxon>Bacteria</taxon>
        <taxon>Pseudomonadati</taxon>
        <taxon>Myxococcota</taxon>
        <taxon>Myxococcia</taxon>
        <taxon>Myxococcales</taxon>
        <taxon>Cystobacterineae</taxon>
        <taxon>Archangiaceae</taxon>
        <taxon>Melittangium</taxon>
    </lineage>
</organism>
<dbReference type="Proteomes" id="UP000217289">
    <property type="component" value="Chromosome"/>
</dbReference>
<feature type="signal peptide" evidence="1">
    <location>
        <begin position="1"/>
        <end position="19"/>
    </location>
</feature>
<reference evidence="2 3" key="1">
    <citation type="submission" date="2017-06" db="EMBL/GenBank/DDBJ databases">
        <authorList>
            <person name="Kim H.J."/>
            <person name="Triplett B.A."/>
        </authorList>
    </citation>
    <scope>NUCLEOTIDE SEQUENCE [LARGE SCALE GENOMIC DNA]</scope>
    <source>
        <strain evidence="2 3">DSM 14713</strain>
    </source>
</reference>
<proteinExistence type="predicted"/>
<evidence type="ECO:0000313" key="2">
    <source>
        <dbReference type="EMBL" id="ATB33879.1"/>
    </source>
</evidence>
<keyword evidence="1" id="KW-0732">Signal</keyword>
<evidence type="ECO:0000313" key="3">
    <source>
        <dbReference type="Proteomes" id="UP000217289"/>
    </source>
</evidence>
<name>A0A250IQ49_9BACT</name>